<sequence length="353" mass="39720">MRSWLRAGLVVPEIVAIVPAHNEQDCVAQTITSLLTQTVPPTTIVVVADNCTDRTVEIAREFPVVVMETVDNPHRKSGALNQAWALHARDADVVFTMDADTVLRPDSIEQLVASMLADRSSAAVCARYWARDAKGLAQRLQRLEYARYDDNREIRGWRIQVASGAAAMYRGEVLRRLPRVRAGRGPWDETSLIEDYGLTLDLKSQGYRVRASNGAHVITDTPKTFGELWTQRQRWGRGGVDECRKRGWVWGTRRDIAAYVLFAFGMLMRLVFIAYVVLILALGLSMTLSLLGLVPLAIMWFDRVASAWRVPGRDWRDMAIVLPMLIEDFYGLFLEACTAVAVVRSLRGADQNW</sequence>
<evidence type="ECO:0000259" key="4">
    <source>
        <dbReference type="Pfam" id="PF00535"/>
    </source>
</evidence>
<evidence type="ECO:0000313" key="5">
    <source>
        <dbReference type="EMBL" id="BDZ59074.1"/>
    </source>
</evidence>
<evidence type="ECO:0000256" key="1">
    <source>
        <dbReference type="ARBA" id="ARBA00006739"/>
    </source>
</evidence>
<protein>
    <recommendedName>
        <fullName evidence="4">Glycosyltransferase 2-like domain-containing protein</fullName>
    </recommendedName>
</protein>
<evidence type="ECO:0000256" key="3">
    <source>
        <dbReference type="ARBA" id="ARBA00022679"/>
    </source>
</evidence>
<feature type="domain" description="Glycosyltransferase 2-like" evidence="4">
    <location>
        <begin position="17"/>
        <end position="176"/>
    </location>
</feature>
<accession>A0ABM8HDL8</accession>
<dbReference type="InterPro" id="IPR001173">
    <property type="entry name" value="Glyco_trans_2-like"/>
</dbReference>
<dbReference type="PANTHER" id="PTHR43630:SF1">
    <property type="entry name" value="POLY-BETA-1,6-N-ACETYL-D-GLUCOSAMINE SYNTHASE"/>
    <property type="match status" value="1"/>
</dbReference>
<dbReference type="InterPro" id="IPR029044">
    <property type="entry name" value="Nucleotide-diphossugar_trans"/>
</dbReference>
<dbReference type="SUPFAM" id="SSF53448">
    <property type="entry name" value="Nucleotide-diphospho-sugar transferases"/>
    <property type="match status" value="1"/>
</dbReference>
<comment type="similarity">
    <text evidence="1">Belongs to the glycosyltransferase 2 family.</text>
</comment>
<keyword evidence="2" id="KW-0328">Glycosyltransferase</keyword>
<proteinExistence type="inferred from homology"/>
<evidence type="ECO:0000256" key="2">
    <source>
        <dbReference type="ARBA" id="ARBA00022676"/>
    </source>
</evidence>
<organism evidence="5">
    <name type="scientific">Barrientosiimonas endolithica</name>
    <dbReference type="NCBI Taxonomy" id="1535208"/>
    <lineage>
        <taxon>Bacteria</taxon>
        <taxon>Bacillati</taxon>
        <taxon>Actinomycetota</taxon>
        <taxon>Actinomycetes</taxon>
        <taxon>Micrococcales</taxon>
        <taxon>Dermacoccaceae</taxon>
        <taxon>Barrientosiimonas</taxon>
    </lineage>
</organism>
<keyword evidence="3" id="KW-0808">Transferase</keyword>
<reference evidence="5" key="1">
    <citation type="journal article" date="2014" name="Int. J. Syst. Evol. Microbiol.">
        <title>Complete genome of a new Firmicutes species belonging to the dominant human colonic microbiota ('Ruminococcus bicirculans') reveals two chromosomes and a selective capacity to utilize plant glucans.</title>
        <authorList>
            <consortium name="NISC Comparative Sequencing Program"/>
            <person name="Wegmann U."/>
            <person name="Louis P."/>
            <person name="Goesmann A."/>
            <person name="Henrissat B."/>
            <person name="Duncan S.H."/>
            <person name="Flint H.J."/>
        </authorList>
    </citation>
    <scope>NUCLEOTIDE SEQUENCE</scope>
    <source>
        <strain evidence="5">NBRC 110608</strain>
    </source>
</reference>
<dbReference type="RefSeq" id="WP_289231265.1">
    <property type="nucleotide sequence ID" value="NZ_AP027735.1"/>
</dbReference>
<name>A0ABM8HDL8_9MICO</name>
<dbReference type="CDD" id="cd06423">
    <property type="entry name" value="CESA_like"/>
    <property type="match status" value="1"/>
</dbReference>
<dbReference type="EMBL" id="AP027735">
    <property type="protein sequence ID" value="BDZ59074.1"/>
    <property type="molecule type" value="Genomic_DNA"/>
</dbReference>
<dbReference type="Pfam" id="PF00535">
    <property type="entry name" value="Glycos_transf_2"/>
    <property type="match status" value="1"/>
</dbReference>
<gene>
    <name evidence="5" type="ORF">GCM10025872_27310</name>
</gene>
<dbReference type="Gene3D" id="3.90.550.10">
    <property type="entry name" value="Spore Coat Polysaccharide Biosynthesis Protein SpsA, Chain A"/>
    <property type="match status" value="1"/>
</dbReference>
<reference evidence="5" key="2">
    <citation type="submission" date="2023-02" db="EMBL/GenBank/DDBJ databases">
        <authorList>
            <person name="Sun Q."/>
            <person name="Mori K."/>
        </authorList>
    </citation>
    <scope>NUCLEOTIDE SEQUENCE</scope>
    <source>
        <strain evidence="5">NBRC 110608</strain>
    </source>
</reference>
<dbReference type="PANTHER" id="PTHR43630">
    <property type="entry name" value="POLY-BETA-1,6-N-ACETYL-D-GLUCOSAMINE SYNTHASE"/>
    <property type="match status" value="1"/>
</dbReference>